<proteinExistence type="predicted"/>
<protein>
    <submittedName>
        <fullName evidence="2">Uncharacterized protein</fullName>
    </submittedName>
</protein>
<sequence length="122" mass="14044">MFLLRRKVSARESIGEKFFSASEISGKVNRSDEIKETTTDIEKIMSRRRDGGGKISFDLTCSNSNIAQNPKSLFDKDLERFTRLVTDINWTGRMCKAEHKPDLNNHSPLREVELLEQPSNQR</sequence>
<name>A0A4U9F9T6_GIBZA</name>
<evidence type="ECO:0000313" key="2">
    <source>
        <dbReference type="EMBL" id="CAG1984842.1"/>
    </source>
</evidence>
<evidence type="ECO:0000256" key="1">
    <source>
        <dbReference type="SAM" id="MobiDB-lite"/>
    </source>
</evidence>
<accession>A0A4U9F9T6</accession>
<dbReference type="EMBL" id="CAJPIJ010000134">
    <property type="protein sequence ID" value="CAG1984842.1"/>
    <property type="molecule type" value="Genomic_DNA"/>
</dbReference>
<evidence type="ECO:0000313" key="4">
    <source>
        <dbReference type="Proteomes" id="UP000746612"/>
    </source>
</evidence>
<feature type="compositionally biased region" description="Basic and acidic residues" evidence="1">
    <location>
        <begin position="98"/>
        <end position="113"/>
    </location>
</feature>
<organism evidence="2 4">
    <name type="scientific">Gibberella zeae</name>
    <name type="common">Wheat head blight fungus</name>
    <name type="synonym">Fusarium graminearum</name>
    <dbReference type="NCBI Taxonomy" id="5518"/>
    <lineage>
        <taxon>Eukaryota</taxon>
        <taxon>Fungi</taxon>
        <taxon>Dikarya</taxon>
        <taxon>Ascomycota</taxon>
        <taxon>Pezizomycotina</taxon>
        <taxon>Sordariomycetes</taxon>
        <taxon>Hypocreomycetidae</taxon>
        <taxon>Hypocreales</taxon>
        <taxon>Nectriaceae</taxon>
        <taxon>Fusarium</taxon>
    </lineage>
</organism>
<dbReference type="AlphaFoldDB" id="A0A4U9F9T6"/>
<gene>
    <name evidence="3" type="ORF">FUG_LOCUS386991</name>
    <name evidence="2" type="ORF">MDCFG202_LOCUS259802</name>
</gene>
<dbReference type="Proteomes" id="UP000746612">
    <property type="component" value="Unassembled WGS sequence"/>
</dbReference>
<reference evidence="3" key="1">
    <citation type="submission" date="2019-04" db="EMBL/GenBank/DDBJ databases">
        <authorList>
            <person name="Melise S."/>
            <person name="Noan J."/>
            <person name="Okalmin O."/>
        </authorList>
    </citation>
    <scope>NUCLEOTIDE SEQUENCE</scope>
    <source>
        <strain evidence="3">FN9</strain>
    </source>
</reference>
<reference evidence="2" key="2">
    <citation type="submission" date="2021-03" db="EMBL/GenBank/DDBJ databases">
        <authorList>
            <person name="Alouane T."/>
            <person name="Langin T."/>
            <person name="Bonhomme L."/>
        </authorList>
    </citation>
    <scope>NUCLEOTIDE SEQUENCE</scope>
    <source>
        <strain evidence="2">MDC_Fg202</strain>
    </source>
</reference>
<dbReference type="EMBL" id="CAAKMV010000142">
    <property type="protein sequence ID" value="VIO60173.1"/>
    <property type="molecule type" value="Genomic_DNA"/>
</dbReference>
<evidence type="ECO:0000313" key="3">
    <source>
        <dbReference type="EMBL" id="VIO60173.1"/>
    </source>
</evidence>
<feature type="region of interest" description="Disordered" evidence="1">
    <location>
        <begin position="98"/>
        <end position="122"/>
    </location>
</feature>